<evidence type="ECO:0000313" key="2">
    <source>
        <dbReference type="EMBL" id="KAG2592602.1"/>
    </source>
</evidence>
<organism evidence="2 3">
    <name type="scientific">Panicum virgatum</name>
    <name type="common">Blackwell switchgrass</name>
    <dbReference type="NCBI Taxonomy" id="38727"/>
    <lineage>
        <taxon>Eukaryota</taxon>
        <taxon>Viridiplantae</taxon>
        <taxon>Streptophyta</taxon>
        <taxon>Embryophyta</taxon>
        <taxon>Tracheophyta</taxon>
        <taxon>Spermatophyta</taxon>
        <taxon>Magnoliopsida</taxon>
        <taxon>Liliopsida</taxon>
        <taxon>Poales</taxon>
        <taxon>Poaceae</taxon>
        <taxon>PACMAD clade</taxon>
        <taxon>Panicoideae</taxon>
        <taxon>Panicodae</taxon>
        <taxon>Paniceae</taxon>
        <taxon>Panicinae</taxon>
        <taxon>Panicum</taxon>
        <taxon>Panicum sect. Hiantes</taxon>
    </lineage>
</organism>
<protein>
    <submittedName>
        <fullName evidence="2">Uncharacterized protein</fullName>
    </submittedName>
</protein>
<evidence type="ECO:0000313" key="3">
    <source>
        <dbReference type="Proteomes" id="UP000823388"/>
    </source>
</evidence>
<comment type="caution">
    <text evidence="2">The sequence shown here is derived from an EMBL/GenBank/DDBJ whole genome shotgun (WGS) entry which is preliminary data.</text>
</comment>
<name>A0A8T0S0Y2_PANVG</name>
<feature type="transmembrane region" description="Helical" evidence="1">
    <location>
        <begin position="12"/>
        <end position="32"/>
    </location>
</feature>
<dbReference type="AlphaFoldDB" id="A0A8T0S0Y2"/>
<dbReference type="Proteomes" id="UP000823388">
    <property type="component" value="Chromosome 5N"/>
</dbReference>
<gene>
    <name evidence="2" type="ORF">PVAP13_5NG564400</name>
</gene>
<dbReference type="EMBL" id="CM029046">
    <property type="protein sequence ID" value="KAG2592602.1"/>
    <property type="molecule type" value="Genomic_DNA"/>
</dbReference>
<keyword evidence="1" id="KW-1133">Transmembrane helix</keyword>
<accession>A0A8T0S0Y2</accession>
<sequence>MKIFYMHQRQVAMWSSTVALLQAIFLLSSWLYRIRPYCSAIEVLFMALYVSVQADLLHDTD</sequence>
<keyword evidence="1" id="KW-0472">Membrane</keyword>
<evidence type="ECO:0000256" key="1">
    <source>
        <dbReference type="SAM" id="Phobius"/>
    </source>
</evidence>
<proteinExistence type="predicted"/>
<reference evidence="2" key="1">
    <citation type="submission" date="2020-05" db="EMBL/GenBank/DDBJ databases">
        <title>WGS assembly of Panicum virgatum.</title>
        <authorList>
            <person name="Lovell J.T."/>
            <person name="Jenkins J."/>
            <person name="Shu S."/>
            <person name="Juenger T.E."/>
            <person name="Schmutz J."/>
        </authorList>
    </citation>
    <scope>NUCLEOTIDE SEQUENCE</scope>
    <source>
        <strain evidence="2">AP13</strain>
    </source>
</reference>
<keyword evidence="1" id="KW-0812">Transmembrane</keyword>
<keyword evidence="3" id="KW-1185">Reference proteome</keyword>